<name>A0ABU7AHB2_9TELE</name>
<dbReference type="Gene3D" id="3.40.50.1820">
    <property type="entry name" value="alpha/beta hydrolase"/>
    <property type="match status" value="1"/>
</dbReference>
<dbReference type="Pfam" id="PF08840">
    <property type="entry name" value="BAAT_C"/>
    <property type="match status" value="1"/>
</dbReference>
<comment type="caution">
    <text evidence="2">The sequence shown here is derived from an EMBL/GenBank/DDBJ whole genome shotgun (WGS) entry which is preliminary data.</text>
</comment>
<keyword evidence="3" id="KW-1185">Reference proteome</keyword>
<dbReference type="InterPro" id="IPR014940">
    <property type="entry name" value="BAAT_C"/>
</dbReference>
<protein>
    <recommendedName>
        <fullName evidence="1">BAAT/Acyl-CoA thioester hydrolase C-terminal domain-containing protein</fullName>
    </recommendedName>
</protein>
<reference evidence="2 3" key="1">
    <citation type="submission" date="2021-07" db="EMBL/GenBank/DDBJ databases">
        <authorList>
            <person name="Palmer J.M."/>
        </authorList>
    </citation>
    <scope>NUCLEOTIDE SEQUENCE [LARGE SCALE GENOMIC DNA]</scope>
    <source>
        <strain evidence="2 3">AT_MEX2019</strain>
        <tissue evidence="2">Muscle</tissue>
    </source>
</reference>
<feature type="non-terminal residue" evidence="2">
    <location>
        <position position="91"/>
    </location>
</feature>
<accession>A0ABU7AHB2</accession>
<dbReference type="EMBL" id="JAHUTI010017018">
    <property type="protein sequence ID" value="MED6237587.1"/>
    <property type="molecule type" value="Genomic_DNA"/>
</dbReference>
<dbReference type="Proteomes" id="UP001345963">
    <property type="component" value="Unassembled WGS sequence"/>
</dbReference>
<evidence type="ECO:0000259" key="1">
    <source>
        <dbReference type="Pfam" id="PF08840"/>
    </source>
</evidence>
<evidence type="ECO:0000313" key="2">
    <source>
        <dbReference type="EMBL" id="MED6237587.1"/>
    </source>
</evidence>
<dbReference type="InterPro" id="IPR029058">
    <property type="entry name" value="AB_hydrolase_fold"/>
</dbReference>
<gene>
    <name evidence="2" type="ORF">ATANTOWER_028530</name>
</gene>
<evidence type="ECO:0000313" key="3">
    <source>
        <dbReference type="Proteomes" id="UP001345963"/>
    </source>
</evidence>
<sequence>MVLFQPSCVVCISNVISKSPGNSLFGFQRSIPSEFNKIRLDENNYQIWRDVGLAVLKEPSMKVNVAKINCPLLLVNGCDDQNWCAVETADE</sequence>
<feature type="domain" description="BAAT/Acyl-CoA thioester hydrolase C-terminal" evidence="1">
    <location>
        <begin position="5"/>
        <end position="90"/>
    </location>
</feature>
<organism evidence="2 3">
    <name type="scientific">Ataeniobius toweri</name>
    <dbReference type="NCBI Taxonomy" id="208326"/>
    <lineage>
        <taxon>Eukaryota</taxon>
        <taxon>Metazoa</taxon>
        <taxon>Chordata</taxon>
        <taxon>Craniata</taxon>
        <taxon>Vertebrata</taxon>
        <taxon>Euteleostomi</taxon>
        <taxon>Actinopterygii</taxon>
        <taxon>Neopterygii</taxon>
        <taxon>Teleostei</taxon>
        <taxon>Neoteleostei</taxon>
        <taxon>Acanthomorphata</taxon>
        <taxon>Ovalentaria</taxon>
        <taxon>Atherinomorphae</taxon>
        <taxon>Cyprinodontiformes</taxon>
        <taxon>Goodeidae</taxon>
        <taxon>Ataeniobius</taxon>
    </lineage>
</organism>
<proteinExistence type="predicted"/>